<organism evidence="1 2">
    <name type="scientific">Myroides marinus</name>
    <dbReference type="NCBI Taxonomy" id="703342"/>
    <lineage>
        <taxon>Bacteria</taxon>
        <taxon>Pseudomonadati</taxon>
        <taxon>Bacteroidota</taxon>
        <taxon>Flavobacteriia</taxon>
        <taxon>Flavobacteriales</taxon>
        <taxon>Flavobacteriaceae</taxon>
        <taxon>Myroides</taxon>
    </lineage>
</organism>
<name>A0A1H6Y8R4_9FLAO</name>
<evidence type="ECO:0000313" key="2">
    <source>
        <dbReference type="Proteomes" id="UP000183077"/>
    </source>
</evidence>
<proteinExistence type="predicted"/>
<evidence type="ECO:0000313" key="1">
    <source>
        <dbReference type="EMBL" id="SEJ37673.1"/>
    </source>
</evidence>
<reference evidence="1 2" key="1">
    <citation type="submission" date="2016-10" db="EMBL/GenBank/DDBJ databases">
        <authorList>
            <person name="de Groot N.N."/>
        </authorList>
    </citation>
    <scope>NUCLEOTIDE SEQUENCE [LARGE SCALE GENOMIC DNA]</scope>
    <source>
        <strain evidence="1 2">DSM 23048</strain>
    </source>
</reference>
<dbReference type="Proteomes" id="UP000183077">
    <property type="component" value="Unassembled WGS sequence"/>
</dbReference>
<gene>
    <name evidence="1" type="ORF">SAMN04488018_12932</name>
</gene>
<dbReference type="EMBL" id="FNYS01000029">
    <property type="protein sequence ID" value="SEJ37673.1"/>
    <property type="molecule type" value="Genomic_DNA"/>
</dbReference>
<dbReference type="AlphaFoldDB" id="A0A1H6Y8R4"/>
<accession>A0A1H6Y8R4</accession>
<protein>
    <submittedName>
        <fullName evidence="1">Uncharacterized protein</fullName>
    </submittedName>
</protein>
<dbReference type="GeneID" id="82258687"/>
<sequence length="173" mass="17390">MKGGLIGSGVGAGAAAAIEGGAVVVKASFDYTANEKGKSIFNGKKSGKEAAFDAAADVISGKVGGAVGKRIGNLTEGGIKAETKAETKATKEVVKATNKFNKVTDGGRNMIGSKSMIAGENLAKAKGGAQVARGNTVRAQMVNSATKGATGEIVNKAAQNSFTDKVKNFFGFN</sequence>
<dbReference type="RefSeq" id="WP_074748148.1">
    <property type="nucleotide sequence ID" value="NZ_FNYS01000029.1"/>
</dbReference>